<dbReference type="FunFam" id="3.40.640.10:FF:000084">
    <property type="entry name" value="IscS-like cysteine desulfurase"/>
    <property type="match status" value="1"/>
</dbReference>
<comment type="similarity">
    <text evidence="3">Belongs to the class-V pyridoxal-phosphate-dependent aminotransferase family. NifS/IscS subfamily.</text>
</comment>
<dbReference type="Proteomes" id="UP000005306">
    <property type="component" value="Unassembled WGS sequence"/>
</dbReference>
<dbReference type="InterPro" id="IPR016454">
    <property type="entry name" value="Cysteine_dSase"/>
</dbReference>
<dbReference type="InterPro" id="IPR017644">
    <property type="entry name" value="Cysteine_desulfurase_DndA"/>
</dbReference>
<evidence type="ECO:0000256" key="2">
    <source>
        <dbReference type="ARBA" id="ARBA00003120"/>
    </source>
</evidence>
<comment type="function">
    <text evidence="2">Catalyzes the removal of elemental sulfur atoms from cysteine to produce alanine. Seems to participate in the biosynthesis of the nitrogenase metalloclusters by providing the inorganic sulfur required for the Fe-S core formation.</text>
</comment>
<dbReference type="InterPro" id="IPR015422">
    <property type="entry name" value="PyrdxlP-dep_Trfase_small"/>
</dbReference>
<gene>
    <name evidence="16" type="ORF">PU1002_00495</name>
</gene>
<dbReference type="InterPro" id="IPR000192">
    <property type="entry name" value="Aminotrans_V_dom"/>
</dbReference>
<sequence>MSIYLDCNATSPIEPEVVEKLTQYLTIDFGNEGSHTHEFGSTAKKAVQEARDNIVSLVDASRNEIIFTSGATESNNIAILGLKEFGIKNNKKHIITSTIEHKAVLEPIEELKKLGFEVDVLPVDKSGRVNPKDIQKKLKEETLLVSIMHVNNETGIIQPIEEICKVIENNDCFFHVDGAQGFGKEIDTLKNKRIDLISISGHKIYGPKGIGALITRLRNYNKPPLQPLFFGGGQESKLRPGTLPVHLIAGLGVAAKVAKRDLKKRQTKNKVIFDKIMDLIKNLKGELNGDTKHLLGNCINFSIPGVDAEAFMLMTKELISISNGSACTSSTYEPSHVIKSMTNNEDKIRGALRFSWCHLTDNKIPVEEIEKKLQNILY</sequence>
<dbReference type="Gene3D" id="1.10.260.50">
    <property type="match status" value="1"/>
</dbReference>
<dbReference type="InterPro" id="IPR015421">
    <property type="entry name" value="PyrdxlP-dep_Trfase_major"/>
</dbReference>
<evidence type="ECO:0000256" key="10">
    <source>
        <dbReference type="ARBA" id="ARBA00023014"/>
    </source>
</evidence>
<name>Q1UZN6_PELU1</name>
<comment type="catalytic activity">
    <reaction evidence="13">
        <text>(sulfur carrier)-H + L-cysteine = (sulfur carrier)-SH + L-alanine</text>
        <dbReference type="Rhea" id="RHEA:43892"/>
        <dbReference type="Rhea" id="RHEA-COMP:14737"/>
        <dbReference type="Rhea" id="RHEA-COMP:14739"/>
        <dbReference type="ChEBI" id="CHEBI:29917"/>
        <dbReference type="ChEBI" id="CHEBI:35235"/>
        <dbReference type="ChEBI" id="CHEBI:57972"/>
        <dbReference type="ChEBI" id="CHEBI:64428"/>
        <dbReference type="EC" id="2.8.1.7"/>
    </reaction>
</comment>
<evidence type="ECO:0000256" key="14">
    <source>
        <dbReference type="RuleBase" id="RU004504"/>
    </source>
</evidence>
<evidence type="ECO:0000313" key="16">
    <source>
        <dbReference type="EMBL" id="EAS84155.1"/>
    </source>
</evidence>
<dbReference type="SUPFAM" id="SSF53383">
    <property type="entry name" value="PLP-dependent transferases"/>
    <property type="match status" value="1"/>
</dbReference>
<dbReference type="GO" id="GO:0046872">
    <property type="term" value="F:metal ion binding"/>
    <property type="evidence" value="ECO:0007669"/>
    <property type="project" value="UniProtKB-KW"/>
</dbReference>
<organism evidence="16 17">
    <name type="scientific">Pelagibacter ubique (strain HTCC1002)</name>
    <dbReference type="NCBI Taxonomy" id="314261"/>
    <lineage>
        <taxon>Bacteria</taxon>
        <taxon>Pseudomonadati</taxon>
        <taxon>Pseudomonadota</taxon>
        <taxon>Alphaproteobacteria</taxon>
        <taxon>Candidatus Pelagibacterales</taxon>
        <taxon>Candidatus Pelagibacteraceae</taxon>
        <taxon>Candidatus Pelagibacter</taxon>
    </lineage>
</organism>
<dbReference type="PROSITE" id="PS00595">
    <property type="entry name" value="AA_TRANSFER_CLASS_5"/>
    <property type="match status" value="1"/>
</dbReference>
<evidence type="ECO:0000256" key="9">
    <source>
        <dbReference type="ARBA" id="ARBA00023004"/>
    </source>
</evidence>
<dbReference type="PANTHER" id="PTHR11601:SF34">
    <property type="entry name" value="CYSTEINE DESULFURASE"/>
    <property type="match status" value="1"/>
</dbReference>
<dbReference type="InterPro" id="IPR020578">
    <property type="entry name" value="Aminotrans_V_PyrdxlP_BS"/>
</dbReference>
<evidence type="ECO:0000256" key="8">
    <source>
        <dbReference type="ARBA" id="ARBA00022898"/>
    </source>
</evidence>
<protein>
    <recommendedName>
        <fullName evidence="5">Cysteine desulfurase</fullName>
        <ecNumber evidence="4">2.8.1.7</ecNumber>
    </recommendedName>
    <alternativeName>
        <fullName evidence="12">Nitrogenase metalloclusters biosynthesis protein NifS</fullName>
    </alternativeName>
</protein>
<keyword evidence="7" id="KW-0479">Metal-binding</keyword>
<dbReference type="NCBIfam" id="TIGR03235">
    <property type="entry name" value="DNA_S_dndA"/>
    <property type="match status" value="1"/>
</dbReference>
<evidence type="ECO:0000256" key="5">
    <source>
        <dbReference type="ARBA" id="ARBA00013558"/>
    </source>
</evidence>
<reference evidence="16 17" key="1">
    <citation type="submission" date="2006-04" db="EMBL/GenBank/DDBJ databases">
        <authorList>
            <person name="Giovannoni S.J."/>
            <person name="Cho J.-C."/>
            <person name="Ferriera S."/>
            <person name="Johnson J."/>
            <person name="Kravitz S."/>
            <person name="Halpern A."/>
            <person name="Remington K."/>
            <person name="Beeson K."/>
            <person name="Tran B."/>
            <person name="Rogers Y.-H."/>
            <person name="Friedman R."/>
            <person name="Venter J.C."/>
        </authorList>
    </citation>
    <scope>NUCLEOTIDE SEQUENCE [LARGE SCALE GENOMIC DNA]</scope>
    <source>
        <strain evidence="16 17">HTCC1002</strain>
    </source>
</reference>
<dbReference type="InterPro" id="IPR015424">
    <property type="entry name" value="PyrdxlP-dep_Trfase"/>
</dbReference>
<dbReference type="Gene3D" id="3.40.640.10">
    <property type="entry name" value="Type I PLP-dependent aspartate aminotransferase-like (Major domain)"/>
    <property type="match status" value="1"/>
</dbReference>
<dbReference type="Pfam" id="PF00266">
    <property type="entry name" value="Aminotran_5"/>
    <property type="match status" value="1"/>
</dbReference>
<comment type="cofactor">
    <cofactor evidence="1 14">
        <name>pyridoxal 5'-phosphate</name>
        <dbReference type="ChEBI" id="CHEBI:597326"/>
    </cofactor>
</comment>
<dbReference type="GO" id="GO:0031071">
    <property type="term" value="F:cysteine desulfurase activity"/>
    <property type="evidence" value="ECO:0007669"/>
    <property type="project" value="UniProtKB-EC"/>
</dbReference>
<dbReference type="Gene3D" id="3.90.1150.10">
    <property type="entry name" value="Aspartate Aminotransferase, domain 1"/>
    <property type="match status" value="1"/>
</dbReference>
<dbReference type="PIRSF" id="PIRSF005572">
    <property type="entry name" value="NifS"/>
    <property type="match status" value="1"/>
</dbReference>
<dbReference type="GO" id="GO:0051536">
    <property type="term" value="F:iron-sulfur cluster binding"/>
    <property type="evidence" value="ECO:0007669"/>
    <property type="project" value="UniProtKB-KW"/>
</dbReference>
<evidence type="ECO:0000313" key="17">
    <source>
        <dbReference type="Proteomes" id="UP000005306"/>
    </source>
</evidence>
<keyword evidence="10" id="KW-0411">Iron-sulfur</keyword>
<dbReference type="PANTHER" id="PTHR11601">
    <property type="entry name" value="CYSTEINE DESULFURYLASE FAMILY MEMBER"/>
    <property type="match status" value="1"/>
</dbReference>
<evidence type="ECO:0000256" key="6">
    <source>
        <dbReference type="ARBA" id="ARBA00022679"/>
    </source>
</evidence>
<evidence type="ECO:0000256" key="3">
    <source>
        <dbReference type="ARBA" id="ARBA00006490"/>
    </source>
</evidence>
<evidence type="ECO:0000256" key="7">
    <source>
        <dbReference type="ARBA" id="ARBA00022723"/>
    </source>
</evidence>
<dbReference type="EMBL" id="AAPV01000002">
    <property type="protein sequence ID" value="EAS84155.1"/>
    <property type="molecule type" value="Genomic_DNA"/>
</dbReference>
<dbReference type="AlphaFoldDB" id="Q1UZN6"/>
<proteinExistence type="inferred from homology"/>
<feature type="domain" description="Aminotransferase class V" evidence="15">
    <location>
        <begin position="3"/>
        <end position="360"/>
    </location>
</feature>
<comment type="caution">
    <text evidence="16">The sequence shown here is derived from an EMBL/GenBank/DDBJ whole genome shotgun (WGS) entry which is preliminary data.</text>
</comment>
<dbReference type="EC" id="2.8.1.7" evidence="4"/>
<keyword evidence="8" id="KW-0663">Pyridoxal phosphate</keyword>
<keyword evidence="11" id="KW-0535">Nitrogen fixation</keyword>
<evidence type="ECO:0000256" key="1">
    <source>
        <dbReference type="ARBA" id="ARBA00001933"/>
    </source>
</evidence>
<keyword evidence="6" id="KW-0808">Transferase</keyword>
<evidence type="ECO:0000256" key="13">
    <source>
        <dbReference type="ARBA" id="ARBA00050776"/>
    </source>
</evidence>
<evidence type="ECO:0000256" key="12">
    <source>
        <dbReference type="ARBA" id="ARBA00031911"/>
    </source>
</evidence>
<evidence type="ECO:0000256" key="11">
    <source>
        <dbReference type="ARBA" id="ARBA00023231"/>
    </source>
</evidence>
<evidence type="ECO:0000256" key="4">
    <source>
        <dbReference type="ARBA" id="ARBA00012239"/>
    </source>
</evidence>
<accession>Q1UZN6</accession>
<evidence type="ECO:0000259" key="15">
    <source>
        <dbReference type="Pfam" id="PF00266"/>
    </source>
</evidence>
<keyword evidence="9" id="KW-0408">Iron</keyword>
<dbReference type="RefSeq" id="WP_006996742.1">
    <property type="nucleotide sequence ID" value="NZ_CH724130.1"/>
</dbReference>
<dbReference type="HOGENOM" id="CLU_003433_0_1_5"/>